<name>A0A1I9G5V0_BRUMA</name>
<dbReference type="AlphaFoldDB" id="A0A1I9G5V0"/>
<proteinExistence type="predicted"/>
<organism evidence="3">
    <name type="scientific">Brugia malayi</name>
    <name type="common">Filarial nematode worm</name>
    <dbReference type="NCBI Taxonomy" id="6279"/>
    <lineage>
        <taxon>Eukaryota</taxon>
        <taxon>Metazoa</taxon>
        <taxon>Ecdysozoa</taxon>
        <taxon>Nematoda</taxon>
        <taxon>Chromadorea</taxon>
        <taxon>Rhabditida</taxon>
        <taxon>Spirurina</taxon>
        <taxon>Spiruromorpha</taxon>
        <taxon>Filarioidea</taxon>
        <taxon>Onchocercidae</taxon>
        <taxon>Brugia</taxon>
    </lineage>
</organism>
<keyword evidence="1" id="KW-1133">Transmembrane helix</keyword>
<dbReference type="EMBL" id="LN857023">
    <property type="protein sequence ID" value="CDQ01665.1"/>
    <property type="molecule type" value="Genomic_DNA"/>
</dbReference>
<accession>A0A1I9G5V0</accession>
<keyword evidence="2" id="KW-0732">Signal</keyword>
<evidence type="ECO:0000256" key="1">
    <source>
        <dbReference type="SAM" id="Phobius"/>
    </source>
</evidence>
<gene>
    <name evidence="3" type="primary">Bm13205</name>
    <name evidence="3" type="ORF">BM_Bm13205</name>
</gene>
<keyword evidence="1" id="KW-0812">Transmembrane</keyword>
<feature type="chain" id="PRO_5009328349" evidence="2">
    <location>
        <begin position="23"/>
        <end position="76"/>
    </location>
</feature>
<feature type="transmembrane region" description="Helical" evidence="1">
    <location>
        <begin position="32"/>
        <end position="58"/>
    </location>
</feature>
<sequence length="76" mass="8546">MRSHFTLTLIILITAAPNAVLAERSCFTASQIAGIIFVTSFTTFFAVIGIAMLLWYFYRNRTIDKKIGGTVPPRYQ</sequence>
<keyword evidence="1" id="KW-0472">Membrane</keyword>
<evidence type="ECO:0000256" key="2">
    <source>
        <dbReference type="SAM" id="SignalP"/>
    </source>
</evidence>
<feature type="signal peptide" evidence="2">
    <location>
        <begin position="1"/>
        <end position="22"/>
    </location>
</feature>
<reference evidence="3" key="2">
    <citation type="submission" date="2012-12" db="EMBL/GenBank/DDBJ databases">
        <authorList>
            <consortium name="WormBase Consortium"/>
            <person name="Ghedin E."/>
            <person name="Paulini M."/>
        </authorList>
    </citation>
    <scope>NUCLEOTIDE SEQUENCE</scope>
    <source>
        <strain evidence="3">FR3</strain>
    </source>
</reference>
<reference evidence="3" key="1">
    <citation type="journal article" date="2007" name="Science">
        <title>Draft genome of the filarial nematode parasite Brugia malayi.</title>
        <authorList>
            <person name="Ghedin E."/>
            <person name="Wang S."/>
            <person name="Spiro D."/>
            <person name="Caler E."/>
            <person name="Zhao Q."/>
            <person name="Crabtree J."/>
            <person name="Allen J.E."/>
            <person name="Delcher A.L."/>
            <person name="Guiliano D.B."/>
            <person name="Miranda-Saavedra D."/>
            <person name="Angiuoli S.V."/>
            <person name="Creasy T."/>
            <person name="Amedeo P."/>
            <person name="Haas B."/>
            <person name="El-Sayed N.M."/>
            <person name="Wortman J.R."/>
            <person name="Feldblyum T."/>
            <person name="Tallon L."/>
            <person name="Schatz M."/>
            <person name="Shumway M."/>
            <person name="Koo H."/>
            <person name="Salzberg S.L."/>
            <person name="Schobel S."/>
            <person name="Pertea M."/>
            <person name="Pop M."/>
            <person name="White O."/>
            <person name="Barton G.J."/>
            <person name="Carlow C.K."/>
            <person name="Crawford M.J."/>
            <person name="Daub J."/>
            <person name="Dimmic M.W."/>
            <person name="Estes C.F."/>
            <person name="Foster J.M."/>
            <person name="Ganatra M."/>
            <person name="Gregory W.F."/>
            <person name="Johnson N.M."/>
            <person name="Jin J."/>
            <person name="Komuniecki R."/>
            <person name="Korf I."/>
            <person name="Kumar S."/>
            <person name="Laney S."/>
            <person name="Li B.W."/>
            <person name="Li W."/>
            <person name="Lindblom T.H."/>
            <person name="Lustigman S."/>
            <person name="Ma D."/>
            <person name="Maina C.V."/>
            <person name="Martin D.M."/>
            <person name="McCarter J.P."/>
            <person name="McReynolds L."/>
            <person name="Mitreva M."/>
            <person name="Nutman T.B."/>
            <person name="Parkinson J."/>
            <person name="Peregrin-Alvarez J.M."/>
            <person name="Poole C."/>
            <person name="Ren Q."/>
            <person name="Saunders L."/>
            <person name="Sluder A.E."/>
            <person name="Smith K."/>
            <person name="Stanke M."/>
            <person name="Unnasch T.R."/>
            <person name="Ware J."/>
            <person name="Wei A.D."/>
            <person name="Weil G."/>
            <person name="Williams D.J."/>
            <person name="Zhang Y."/>
            <person name="Williams S.A."/>
            <person name="Fraser-Liggett C."/>
            <person name="Slatko B."/>
            <person name="Blaxter M.L."/>
            <person name="Scott A.L."/>
        </authorList>
    </citation>
    <scope>NUCLEOTIDE SEQUENCE</scope>
    <source>
        <strain evidence="3">FR3</strain>
    </source>
</reference>
<evidence type="ECO:0000313" key="3">
    <source>
        <dbReference type="EMBL" id="CDQ01665.1"/>
    </source>
</evidence>
<protein>
    <submittedName>
        <fullName evidence="3">Bm13205</fullName>
    </submittedName>
</protein>